<name>A0A5B7G665_PORTR</name>
<proteinExistence type="predicted"/>
<evidence type="ECO:0000313" key="2">
    <source>
        <dbReference type="Proteomes" id="UP000324222"/>
    </source>
</evidence>
<protein>
    <submittedName>
        <fullName evidence="1">Uncharacterized protein</fullName>
    </submittedName>
</protein>
<organism evidence="1 2">
    <name type="scientific">Portunus trituberculatus</name>
    <name type="common">Swimming crab</name>
    <name type="synonym">Neptunus trituberculatus</name>
    <dbReference type="NCBI Taxonomy" id="210409"/>
    <lineage>
        <taxon>Eukaryota</taxon>
        <taxon>Metazoa</taxon>
        <taxon>Ecdysozoa</taxon>
        <taxon>Arthropoda</taxon>
        <taxon>Crustacea</taxon>
        <taxon>Multicrustacea</taxon>
        <taxon>Malacostraca</taxon>
        <taxon>Eumalacostraca</taxon>
        <taxon>Eucarida</taxon>
        <taxon>Decapoda</taxon>
        <taxon>Pleocyemata</taxon>
        <taxon>Brachyura</taxon>
        <taxon>Eubrachyura</taxon>
        <taxon>Portunoidea</taxon>
        <taxon>Portunidae</taxon>
        <taxon>Portuninae</taxon>
        <taxon>Portunus</taxon>
    </lineage>
</organism>
<accession>A0A5B7G665</accession>
<reference evidence="1 2" key="1">
    <citation type="submission" date="2019-05" db="EMBL/GenBank/DDBJ databases">
        <title>Another draft genome of Portunus trituberculatus and its Hox gene families provides insights of decapod evolution.</title>
        <authorList>
            <person name="Jeong J.-H."/>
            <person name="Song I."/>
            <person name="Kim S."/>
            <person name="Choi T."/>
            <person name="Kim D."/>
            <person name="Ryu S."/>
            <person name="Kim W."/>
        </authorList>
    </citation>
    <scope>NUCLEOTIDE SEQUENCE [LARGE SCALE GENOMIC DNA]</scope>
    <source>
        <tissue evidence="1">Muscle</tissue>
    </source>
</reference>
<dbReference type="AlphaFoldDB" id="A0A5B7G665"/>
<gene>
    <name evidence="1" type="ORF">E2C01_046963</name>
</gene>
<dbReference type="Proteomes" id="UP000324222">
    <property type="component" value="Unassembled WGS sequence"/>
</dbReference>
<sequence length="91" mass="10526">MDDASFKEYLIIVFLPSHTFQSKPAMLQSIPGASWSNSFRRNRKKPQTQKINQHLYIEIVPTKAPRHLCVHVHREPPAQLAKQTSDPFCQN</sequence>
<comment type="caution">
    <text evidence="1">The sequence shown here is derived from an EMBL/GenBank/DDBJ whole genome shotgun (WGS) entry which is preliminary data.</text>
</comment>
<dbReference type="EMBL" id="VSRR010011365">
    <property type="protein sequence ID" value="MPC53079.1"/>
    <property type="molecule type" value="Genomic_DNA"/>
</dbReference>
<evidence type="ECO:0000313" key="1">
    <source>
        <dbReference type="EMBL" id="MPC53079.1"/>
    </source>
</evidence>
<keyword evidence="2" id="KW-1185">Reference proteome</keyword>